<dbReference type="InterPro" id="IPR001849">
    <property type="entry name" value="PH_domain"/>
</dbReference>
<dbReference type="SUPFAM" id="SSF50729">
    <property type="entry name" value="PH domain-like"/>
    <property type="match status" value="1"/>
</dbReference>
<dbReference type="GO" id="GO:0097038">
    <property type="term" value="C:perinuclear endoplasmic reticulum"/>
    <property type="evidence" value="ECO:0007669"/>
    <property type="project" value="TreeGrafter"/>
</dbReference>
<evidence type="ECO:0000256" key="11">
    <source>
        <dbReference type="SAM" id="MobiDB-lite"/>
    </source>
</evidence>
<feature type="compositionally biased region" description="Pro residues" evidence="11">
    <location>
        <begin position="45"/>
        <end position="59"/>
    </location>
</feature>
<keyword evidence="3 9" id="KW-0813">Transport</keyword>
<dbReference type="InterPro" id="IPR037239">
    <property type="entry name" value="OSBP_sf"/>
</dbReference>
<feature type="compositionally biased region" description="Polar residues" evidence="11">
    <location>
        <begin position="497"/>
        <end position="508"/>
    </location>
</feature>
<sequence length="980" mass="108320">MGKAAALCRGGGCGGRSRGLSSLFTVVPCLSCHTAAPSMNAPTPGSAPEPKPQLQPVPQPQRELVSEQVSEAVSERAPGSEPEPKKMSQPRPGFRQELELLPALGTGSGPREEWGSNPGPGSPAKAPFEQVPALGPAVGSVPQIKPESGLLPASKDPRPGQLKTHLGMAAPGSSSPCAVPVVSLPLDNFKGWLLKWTNYLKGYQRRWFVLSNGLLSYYRNQGEMAHTCRATINLFTAHFDTEDSCGIVLTSGGRTYHLKAGSEVERQQWITALELAKAKAVRMMSSHSGSQRSARRECVQCRGSGDGGELSVGGAVVTDRLTHLALPTQLHVLSSRWTLGGRGAGSSRDGDVCDDSGDDEDGTPSPADKSELHGTIRSLSLKLDDLSTCNELVAKHGVALQRSLNELDGLRIPAESSEKLKAVNERATLFRITSNAMINACRDFLELAETHSRKWQRALQYEQEQRVHLEETIEQLARQHNSLERAFRGAPGRAASPSKSFSEGSLFTSKAEDSEDDDTEYFDAMEDAESFITVTAEPSEDGKTEAGTTGSVEWTADNVLDGASLMPQGPPKVKRRVRIPDKPNYSLNLWSIMKNCIGRELSKIPMPVNFNEPLSMLQRLTEDLEYHRLLDAAARCSSAVEQMCLVAAFSVSSYSTTVHRIAKPFNPMLGETFELDRLDDMGLRSLCEQVSHHPPSAAHYVFSKHGWSLWQEITIASKFRGKYLSIMPLGAIHLEFQASGNHYVWRKSTSTVHNIIVGKLWIDQTGDIEIVNHKTKDRCQLKFLPYSYFSKEVARKVTGVVSDSQGKAHYVLSGSWDEQMECAKIVQSSPSSPSSDGKQKTVYQTLPAKLLWKKHPLPDNAENMYYFSELALTLNENEEGVAPTDSRLRPDQRLMEKGHWDEANTEKQRLEEKQRVNRRRRLEACSRGCGVDEEKEAEVYVPLWFEKKLDPLTGEMACVYKGGYWEAKERQDWHMCPNIF</sequence>
<evidence type="ECO:0000256" key="6">
    <source>
        <dbReference type="ARBA" id="ARBA00023121"/>
    </source>
</evidence>
<feature type="region of interest" description="Disordered" evidence="11">
    <location>
        <begin position="104"/>
        <end position="163"/>
    </location>
</feature>
<dbReference type="GO" id="GO:0005829">
    <property type="term" value="C:cytosol"/>
    <property type="evidence" value="ECO:0007669"/>
    <property type="project" value="TreeGrafter"/>
</dbReference>
<accession>A0AAD4Y6P1</accession>
<evidence type="ECO:0000256" key="2">
    <source>
        <dbReference type="ARBA" id="ARBA00008842"/>
    </source>
</evidence>
<dbReference type="PANTHER" id="PTHR10972:SF194">
    <property type="entry name" value="OXYSTEROL-BINDING PROTEIN 2"/>
    <property type="match status" value="1"/>
</dbReference>
<name>A0AAD4Y6P1_OVIAM</name>
<dbReference type="Pfam" id="PF01237">
    <property type="entry name" value="Oxysterol_BP"/>
    <property type="match status" value="1"/>
</dbReference>
<dbReference type="Gene3D" id="2.40.160.120">
    <property type="match status" value="1"/>
</dbReference>
<dbReference type="GO" id="GO:0006869">
    <property type="term" value="P:lipid transport"/>
    <property type="evidence" value="ECO:0007669"/>
    <property type="project" value="UniProtKB-KW"/>
</dbReference>
<dbReference type="InterPro" id="IPR011993">
    <property type="entry name" value="PH-like_dom_sf"/>
</dbReference>
<dbReference type="PANTHER" id="PTHR10972">
    <property type="entry name" value="OXYSTEROL-BINDING PROTEIN-RELATED"/>
    <property type="match status" value="1"/>
</dbReference>
<evidence type="ECO:0000313" key="13">
    <source>
        <dbReference type="EMBL" id="KAI4536442.1"/>
    </source>
</evidence>
<dbReference type="Gene3D" id="2.30.29.30">
    <property type="entry name" value="Pleckstrin-homology domain (PH domain)/Phosphotyrosine-binding domain (PTB)"/>
    <property type="match status" value="1"/>
</dbReference>
<dbReference type="SUPFAM" id="SSF144000">
    <property type="entry name" value="Oxysterol-binding protein-like"/>
    <property type="match status" value="1"/>
</dbReference>
<organism evidence="13 14">
    <name type="scientific">Ovis ammon polii</name>
    <dbReference type="NCBI Taxonomy" id="230172"/>
    <lineage>
        <taxon>Eukaryota</taxon>
        <taxon>Metazoa</taxon>
        <taxon>Chordata</taxon>
        <taxon>Craniata</taxon>
        <taxon>Vertebrata</taxon>
        <taxon>Euteleostomi</taxon>
        <taxon>Mammalia</taxon>
        <taxon>Eutheria</taxon>
        <taxon>Laurasiatheria</taxon>
        <taxon>Artiodactyla</taxon>
        <taxon>Ruminantia</taxon>
        <taxon>Pecora</taxon>
        <taxon>Bovidae</taxon>
        <taxon>Caprinae</taxon>
        <taxon>Ovis</taxon>
    </lineage>
</organism>
<evidence type="ECO:0000313" key="14">
    <source>
        <dbReference type="Proteomes" id="UP001214576"/>
    </source>
</evidence>
<feature type="domain" description="PH" evidence="12">
    <location>
        <begin position="186"/>
        <end position="278"/>
    </location>
</feature>
<dbReference type="Proteomes" id="UP001214576">
    <property type="component" value="Unassembled WGS sequence"/>
</dbReference>
<comment type="similarity">
    <text evidence="2 8">Belongs to the OSBP family.</text>
</comment>
<keyword evidence="6" id="KW-0446">Lipid-binding</keyword>
<evidence type="ECO:0000256" key="8">
    <source>
        <dbReference type="RuleBase" id="RU003844"/>
    </source>
</evidence>
<feature type="region of interest" description="Disordered" evidence="11">
    <location>
        <begin position="341"/>
        <end position="372"/>
    </location>
</feature>
<comment type="caution">
    <text evidence="13">The sequence shown here is derived from an EMBL/GenBank/DDBJ whole genome shotgun (WGS) entry which is preliminary data.</text>
</comment>
<dbReference type="PROSITE" id="PS50003">
    <property type="entry name" value="PH_DOMAIN"/>
    <property type="match status" value="1"/>
</dbReference>
<dbReference type="PROSITE" id="PS01013">
    <property type="entry name" value="OSBP"/>
    <property type="match status" value="1"/>
</dbReference>
<evidence type="ECO:0000256" key="3">
    <source>
        <dbReference type="ARBA" id="ARBA00022448"/>
    </source>
</evidence>
<feature type="coiled-coil region" evidence="10">
    <location>
        <begin position="459"/>
        <end position="486"/>
    </location>
</feature>
<evidence type="ECO:0000256" key="1">
    <source>
        <dbReference type="ARBA" id="ARBA00004170"/>
    </source>
</evidence>
<evidence type="ECO:0000259" key="12">
    <source>
        <dbReference type="PROSITE" id="PS50003"/>
    </source>
</evidence>
<evidence type="ECO:0000256" key="9">
    <source>
        <dbReference type="RuleBase" id="RU003845"/>
    </source>
</evidence>
<dbReference type="GO" id="GO:0005886">
    <property type="term" value="C:plasma membrane"/>
    <property type="evidence" value="ECO:0007669"/>
    <property type="project" value="TreeGrafter"/>
</dbReference>
<dbReference type="CDD" id="cd13284">
    <property type="entry name" value="PH_OSBP_ORP4"/>
    <property type="match status" value="1"/>
</dbReference>
<evidence type="ECO:0000256" key="5">
    <source>
        <dbReference type="ARBA" id="ARBA00023055"/>
    </source>
</evidence>
<feature type="compositionally biased region" description="Acidic residues" evidence="11">
    <location>
        <begin position="352"/>
        <end position="362"/>
    </location>
</feature>
<feature type="region of interest" description="Disordered" evidence="11">
    <location>
        <begin position="488"/>
        <end position="518"/>
    </location>
</feature>
<evidence type="ECO:0000256" key="4">
    <source>
        <dbReference type="ARBA" id="ARBA00022553"/>
    </source>
</evidence>
<feature type="region of interest" description="Disordered" evidence="11">
    <location>
        <begin position="38"/>
        <end position="92"/>
    </location>
</feature>
<gene>
    <name evidence="13" type="ORF">MG293_013834</name>
</gene>
<dbReference type="FunFam" id="2.30.29.30:FF:000074">
    <property type="entry name" value="Oxysterol-binding protein"/>
    <property type="match status" value="1"/>
</dbReference>
<keyword evidence="5 9" id="KW-0445">Lipid transport</keyword>
<dbReference type="InterPro" id="IPR018494">
    <property type="entry name" value="Oxysterol-bd_CS"/>
</dbReference>
<protein>
    <recommendedName>
        <fullName evidence="9">Oxysterol-binding protein</fullName>
    </recommendedName>
</protein>
<dbReference type="GO" id="GO:0015485">
    <property type="term" value="F:cholesterol binding"/>
    <property type="evidence" value="ECO:0007669"/>
    <property type="project" value="TreeGrafter"/>
</dbReference>
<evidence type="ECO:0000256" key="7">
    <source>
        <dbReference type="ARBA" id="ARBA00023136"/>
    </source>
</evidence>
<keyword evidence="10" id="KW-0175">Coiled coil</keyword>
<keyword evidence="7" id="KW-0472">Membrane</keyword>
<dbReference type="EMBL" id="JAKZEL010000016">
    <property type="protein sequence ID" value="KAI4536442.1"/>
    <property type="molecule type" value="Genomic_DNA"/>
</dbReference>
<proteinExistence type="inferred from homology"/>
<dbReference type="Pfam" id="PF00169">
    <property type="entry name" value="PH"/>
    <property type="match status" value="1"/>
</dbReference>
<dbReference type="SMART" id="SM00233">
    <property type="entry name" value="PH"/>
    <property type="match status" value="1"/>
</dbReference>
<comment type="subcellular location">
    <subcellularLocation>
        <location evidence="1">Membrane</location>
        <topology evidence="1">Peripheral membrane protein</topology>
    </subcellularLocation>
</comment>
<dbReference type="AlphaFoldDB" id="A0AAD4Y6P1"/>
<reference evidence="13" key="1">
    <citation type="submission" date="2022-03" db="EMBL/GenBank/DDBJ databases">
        <title>Genomic analyses of argali, domestic sheep and their hybrids provide insights into chromosomal evolution, heterosis and genetic basis of agronomic traits.</title>
        <authorList>
            <person name="Li M."/>
        </authorList>
    </citation>
    <scope>NUCLEOTIDE SEQUENCE</scope>
    <source>
        <strain evidence="13">CAU-MHL-2022a</strain>
        <tissue evidence="13">Skin</tissue>
    </source>
</reference>
<keyword evidence="4" id="KW-0597">Phosphoprotein</keyword>
<evidence type="ECO:0000256" key="10">
    <source>
        <dbReference type="SAM" id="Coils"/>
    </source>
</evidence>
<dbReference type="InterPro" id="IPR000648">
    <property type="entry name" value="Oxysterol-bd"/>
</dbReference>
<keyword evidence="14" id="KW-1185">Reference proteome</keyword>
<dbReference type="FunFam" id="2.40.160.120:FF:000003">
    <property type="entry name" value="Oxysterol-binding protein"/>
    <property type="match status" value="1"/>
</dbReference>